<evidence type="ECO:0000256" key="2">
    <source>
        <dbReference type="ARBA" id="ARBA00010337"/>
    </source>
</evidence>
<dbReference type="GO" id="GO:0051225">
    <property type="term" value="P:spindle assembly"/>
    <property type="evidence" value="ECO:0007669"/>
    <property type="project" value="TreeGrafter"/>
</dbReference>
<accession>A0A485LX28</accession>
<dbReference type="OrthoDB" id="78652at2759"/>
<dbReference type="GO" id="GO:0031122">
    <property type="term" value="P:cytoplasmic microtubule organization"/>
    <property type="evidence" value="ECO:0007669"/>
    <property type="project" value="TreeGrafter"/>
</dbReference>
<evidence type="ECO:0000313" key="11">
    <source>
        <dbReference type="Proteomes" id="UP000332933"/>
    </source>
</evidence>
<evidence type="ECO:0000313" key="10">
    <source>
        <dbReference type="EMBL" id="VFU01828.1"/>
    </source>
</evidence>
<dbReference type="PANTHER" id="PTHR19302">
    <property type="entry name" value="GAMMA TUBULIN COMPLEX PROTEIN"/>
    <property type="match status" value="1"/>
</dbReference>
<evidence type="ECO:0000256" key="3">
    <source>
        <dbReference type="ARBA" id="ARBA00022490"/>
    </source>
</evidence>
<dbReference type="EMBL" id="VJMH01007502">
    <property type="protein sequence ID" value="KAF0682683.1"/>
    <property type="molecule type" value="Genomic_DNA"/>
</dbReference>
<keyword evidence="11" id="KW-1185">Reference proteome</keyword>
<dbReference type="EMBL" id="CAADRA010007528">
    <property type="protein sequence ID" value="VFU01828.1"/>
    <property type="molecule type" value="Genomic_DNA"/>
</dbReference>
<keyword evidence="5" id="KW-0206">Cytoskeleton</keyword>
<evidence type="ECO:0000313" key="9">
    <source>
        <dbReference type="EMBL" id="KAF0682683.1"/>
    </source>
</evidence>
<protein>
    <submittedName>
        <fullName evidence="10">Aste57867_25201 protein</fullName>
    </submittedName>
</protein>
<comment type="subcellular location">
    <subcellularLocation>
        <location evidence="1">Cytoplasm</location>
        <location evidence="1">Cytoskeleton</location>
    </subcellularLocation>
</comment>
<dbReference type="InterPro" id="IPR041470">
    <property type="entry name" value="GCP_N"/>
</dbReference>
<keyword evidence="4" id="KW-0493">Microtubule</keyword>
<evidence type="ECO:0000259" key="7">
    <source>
        <dbReference type="Pfam" id="PF04130"/>
    </source>
</evidence>
<dbReference type="PANTHER" id="PTHR19302:SF70">
    <property type="entry name" value="GAMMA-TUBULIN COMPLEX COMPONENT 6"/>
    <property type="match status" value="1"/>
</dbReference>
<dbReference type="Pfam" id="PF17681">
    <property type="entry name" value="GCP_N_terminal"/>
    <property type="match status" value="1"/>
</dbReference>
<dbReference type="GO" id="GO:0000930">
    <property type="term" value="C:gamma-tubulin complex"/>
    <property type="evidence" value="ECO:0007669"/>
    <property type="project" value="TreeGrafter"/>
</dbReference>
<feature type="region of interest" description="Disordered" evidence="6">
    <location>
        <begin position="272"/>
        <end position="301"/>
    </location>
</feature>
<organism evidence="10 11">
    <name type="scientific">Aphanomyces stellatus</name>
    <dbReference type="NCBI Taxonomy" id="120398"/>
    <lineage>
        <taxon>Eukaryota</taxon>
        <taxon>Sar</taxon>
        <taxon>Stramenopiles</taxon>
        <taxon>Oomycota</taxon>
        <taxon>Saprolegniomycetes</taxon>
        <taxon>Saprolegniales</taxon>
        <taxon>Verrucalvaceae</taxon>
        <taxon>Aphanomyces</taxon>
    </lineage>
</organism>
<dbReference type="InterPro" id="IPR007259">
    <property type="entry name" value="GCP"/>
</dbReference>
<reference evidence="10 11" key="1">
    <citation type="submission" date="2019-03" db="EMBL/GenBank/DDBJ databases">
        <authorList>
            <person name="Gaulin E."/>
            <person name="Dumas B."/>
        </authorList>
    </citation>
    <scope>NUCLEOTIDE SEQUENCE [LARGE SCALE GENOMIC DNA]</scope>
    <source>
        <strain evidence="10">CBS 568.67</strain>
    </source>
</reference>
<feature type="domain" description="Gamma tubulin complex component protein N-terminal" evidence="8">
    <location>
        <begin position="386"/>
        <end position="585"/>
    </location>
</feature>
<dbReference type="InterPro" id="IPR040457">
    <property type="entry name" value="GCP_C"/>
</dbReference>
<name>A0A485LX28_9STRA</name>
<evidence type="ECO:0000256" key="1">
    <source>
        <dbReference type="ARBA" id="ARBA00004245"/>
    </source>
</evidence>
<dbReference type="InterPro" id="IPR042241">
    <property type="entry name" value="GCP_C_sf"/>
</dbReference>
<dbReference type="GO" id="GO:0000922">
    <property type="term" value="C:spindle pole"/>
    <property type="evidence" value="ECO:0007669"/>
    <property type="project" value="InterPro"/>
</dbReference>
<dbReference type="GO" id="GO:0000278">
    <property type="term" value="P:mitotic cell cycle"/>
    <property type="evidence" value="ECO:0007669"/>
    <property type="project" value="TreeGrafter"/>
</dbReference>
<dbReference type="GO" id="GO:0005874">
    <property type="term" value="C:microtubule"/>
    <property type="evidence" value="ECO:0007669"/>
    <property type="project" value="UniProtKB-KW"/>
</dbReference>
<reference evidence="9" key="2">
    <citation type="submission" date="2019-06" db="EMBL/GenBank/DDBJ databases">
        <title>Genomics analysis of Aphanomyces spp. identifies a new class of oomycete effector associated with host adaptation.</title>
        <authorList>
            <person name="Gaulin E."/>
        </authorList>
    </citation>
    <scope>NUCLEOTIDE SEQUENCE</scope>
    <source>
        <strain evidence="9">CBS 578.67</strain>
    </source>
</reference>
<dbReference type="GO" id="GO:0043015">
    <property type="term" value="F:gamma-tubulin binding"/>
    <property type="evidence" value="ECO:0007669"/>
    <property type="project" value="InterPro"/>
</dbReference>
<evidence type="ECO:0000256" key="6">
    <source>
        <dbReference type="SAM" id="MobiDB-lite"/>
    </source>
</evidence>
<dbReference type="GO" id="GO:0051011">
    <property type="term" value="F:microtubule minus-end binding"/>
    <property type="evidence" value="ECO:0007669"/>
    <property type="project" value="TreeGrafter"/>
</dbReference>
<keyword evidence="3" id="KW-0963">Cytoplasm</keyword>
<gene>
    <name evidence="10" type="primary">Aste57867_25201</name>
    <name evidence="9" type="ORF">As57867_025123</name>
    <name evidence="10" type="ORF">ASTE57867_25201</name>
</gene>
<dbReference type="GO" id="GO:0007020">
    <property type="term" value="P:microtubule nucleation"/>
    <property type="evidence" value="ECO:0007669"/>
    <property type="project" value="InterPro"/>
</dbReference>
<evidence type="ECO:0000259" key="8">
    <source>
        <dbReference type="Pfam" id="PF17681"/>
    </source>
</evidence>
<dbReference type="Gene3D" id="1.20.120.1900">
    <property type="entry name" value="Gamma-tubulin complex, C-terminal domain"/>
    <property type="match status" value="1"/>
</dbReference>
<proteinExistence type="inferred from homology"/>
<dbReference type="Proteomes" id="UP000332933">
    <property type="component" value="Unassembled WGS sequence"/>
</dbReference>
<comment type="similarity">
    <text evidence="2">Belongs to the TUBGCP family.</text>
</comment>
<dbReference type="GO" id="GO:0051321">
    <property type="term" value="P:meiotic cell cycle"/>
    <property type="evidence" value="ECO:0007669"/>
    <property type="project" value="TreeGrafter"/>
</dbReference>
<evidence type="ECO:0000256" key="4">
    <source>
        <dbReference type="ARBA" id="ARBA00022701"/>
    </source>
</evidence>
<evidence type="ECO:0000256" key="5">
    <source>
        <dbReference type="ARBA" id="ARBA00023212"/>
    </source>
</evidence>
<feature type="domain" description="Gamma tubulin complex component C-terminal" evidence="7">
    <location>
        <begin position="1213"/>
        <end position="1505"/>
    </location>
</feature>
<sequence>MLLGEENLGRRGQGGVVDLLQDLRTKQVGARGSIRDLHREFDILLFTHAATTSVDIDYDTAHDHVIREYGSLGYYLRQHNTLLQVADGIDVIVDHYMQGMLMDEDSLNARKYPGDAAAPFDIVSVLRLLLALSGGSSGRAFGETYLGPSTLHLLRTNHPELEYNRRLGEGVVQSNVELANQPQALFHMRAPLSHADVKELLDAMAAIPGHSAMQRDLWHEKDSERPVDLFGALHHSSFHRQDNQLVRFDLRLSLPHMFDSPPDLITNALEAKKNPPRRQRLRDEQSHATSNKPHALPTNASDCDLLFTSHKSTIEIDRPLVAKVVRTDATAVRTSPPLRVWENLGPNKVPWTPPLMLGKEPATRFARPCTTSPMAATSEPLVVAAVLKVLQGLESTIFPRDALATKFTVTHTTLATGFSNDITQFLETFARLGTQVIRLATLSAHFGQHVLRGGRVLQSLGAALHYLVAGHQAFVLELKADTLVGLWAATSTPRSRLDALASLFLCDDDALWGHPDSLLLRLPRGLTMIDHVYKALLRFQCTDPSVASLVIWLFAQMATPYFQALSQWIYLGEFDDPHGEFSVENRFCVLECMTQNSHLTDAIGETGLLLQITRDVHSHVYALTSHMWSPLLLMTDHAELQHYLDKHAKDLEASRTALQAFNDEQLQKLADSIFALKREKPAAREIHRHDDAQRQLKRYQQHLQRKLLDEQMAERRDAQQHEAAQELLEREADAQTDFKAKLKLEHDRARLIEIYEGLMAEAERKHRKALWRQARVTRKETFQNAVTKLYRRESTAWCNECGIDIKIHPHLDPTRKPSLLVHVGATPPDENEPHAAIRVLQAPGGASDGSAIYLGGAHVDQEHSAIRVLQEPGGGGLDAAMSIYHNQDCGPSQQNSAVRVLNVPGGGGSDAADVLYHGDTVDAEDYRVNAVRVTHEPGGSGAAAVNAIYHGEMEATDTPFGHFRVQQEPGGGGQDAASAIYNQTNHEDHDMGRSVRILQEPGGSGRAAASIIYDGDVVDIENKMNHIRVLQPPGGNGNDVGDLLYGGMTPDNQPPRASVRVTQAPGGNGDELSDTLYAQFSNLSVGKSSVRILAPAGGGRDSVSALVFGFKEGTKQPLQHDKSNIQIEWAVHSNSRMATYKTLPSSLFDPAPLTTDFTRALETYRALMQTETPTEEYAPIDTLIRFSLSQPILDQRAFVGATALALLREHEHLMLHMTALHDLMLLSGGVWVERFMQEFTAGLETFSRVNWGVPGALNDLLAFALDEAKYKTTDATARFAFRPTDGLEQLLGNRTMEPLLEDVLASIEPVYALPDVLESHIVPRETMVMYKRLHMYLFQVRAIALSIQRMRRILRTHARTSTACHILVHVQQHLCSSVVAHCFQSIADEWHRFQDNATRCRDAIEFKHLHNRYVAAVAARCFLDPSTDEVHRAIQACLGRAMNTVDVIQNNATNPIALDRVLAHLMTESAAAHARDMASLCHVLRHDPSDAAAELCLRIDLSDYYGAQAV</sequence>
<dbReference type="Pfam" id="PF04130">
    <property type="entry name" value="GCP_C_terminal"/>
    <property type="match status" value="1"/>
</dbReference>